<dbReference type="InterPro" id="IPR009057">
    <property type="entry name" value="Homeodomain-like_sf"/>
</dbReference>
<dbReference type="InterPro" id="IPR050863">
    <property type="entry name" value="CenT-Element_Derived"/>
</dbReference>
<dbReference type="GO" id="GO:0003677">
    <property type="term" value="F:DNA binding"/>
    <property type="evidence" value="ECO:0007669"/>
    <property type="project" value="UniProtKB-KW"/>
</dbReference>
<dbReference type="SMART" id="SM00674">
    <property type="entry name" value="CENPB"/>
    <property type="match status" value="1"/>
</dbReference>
<reference evidence="3" key="1">
    <citation type="submission" date="2021-12" db="EMBL/GenBank/DDBJ databases">
        <title>Prjna785345.</title>
        <authorList>
            <person name="Rujirawat T."/>
            <person name="Krajaejun T."/>
        </authorList>
    </citation>
    <scope>NUCLEOTIDE SEQUENCE</scope>
    <source>
        <strain evidence="3">Pi057C3</strain>
    </source>
</reference>
<comment type="caution">
    <text evidence="3">The sequence shown here is derived from an EMBL/GenBank/DDBJ whole genome shotgun (WGS) entry which is preliminary data.</text>
</comment>
<dbReference type="Gene3D" id="3.30.420.10">
    <property type="entry name" value="Ribonuclease H-like superfamily/Ribonuclease H"/>
    <property type="match status" value="1"/>
</dbReference>
<sequence>MYLSKDLTEVKLSYITEAQQTSIRAVAWRIGIDRKTVRQWVVKEKELAEAAPRGYRAVGAGRKLLSEELAFLLYSQINEERGERRRVTRNLIELWAKELAQALRIEGFTASNGWIDGFLSRHNLVMRKATNKTKLDEAQIVQRAVDFVHHVRKLIDDHGVTEDNIFNMDETAVFLDHNRGTTVDERGATDVVIKSYGFEKNRITAICCADGKKKPPTLILQSTKSEMVLSNGVAYAHIKKSWMNSDFFIEWVDFMFPLVMPWKTLLVFDSARSHISKAVKEHLQRRKILYDDSRRHDCIDEWKRAGKFGYTRGGNVLRQDLLFALD</sequence>
<name>A0AAD5Q1L1_PYTIN</name>
<dbReference type="InterPro" id="IPR004875">
    <property type="entry name" value="DDE_SF_endonuclease_dom"/>
</dbReference>
<gene>
    <name evidence="3" type="ORF">P43SY_004480</name>
</gene>
<dbReference type="GO" id="GO:0005634">
    <property type="term" value="C:nucleus"/>
    <property type="evidence" value="ECO:0007669"/>
    <property type="project" value="TreeGrafter"/>
</dbReference>
<accession>A0AAD5Q1L1</accession>
<dbReference type="Proteomes" id="UP001209570">
    <property type="component" value="Unassembled WGS sequence"/>
</dbReference>
<dbReference type="EMBL" id="JAKCXM010000806">
    <property type="protein sequence ID" value="KAJ0391866.1"/>
    <property type="molecule type" value="Genomic_DNA"/>
</dbReference>
<dbReference type="PROSITE" id="PS51253">
    <property type="entry name" value="HTH_CENPB"/>
    <property type="match status" value="1"/>
</dbReference>
<dbReference type="PANTHER" id="PTHR19303:SF73">
    <property type="entry name" value="PROTEIN PDC2"/>
    <property type="match status" value="1"/>
</dbReference>
<keyword evidence="1" id="KW-0238">DNA-binding</keyword>
<protein>
    <recommendedName>
        <fullName evidence="2">HTH CENPB-type domain-containing protein</fullName>
    </recommendedName>
</protein>
<dbReference type="InterPro" id="IPR036397">
    <property type="entry name" value="RNaseH_sf"/>
</dbReference>
<organism evidence="3 4">
    <name type="scientific">Pythium insidiosum</name>
    <name type="common">Pythiosis disease agent</name>
    <dbReference type="NCBI Taxonomy" id="114742"/>
    <lineage>
        <taxon>Eukaryota</taxon>
        <taxon>Sar</taxon>
        <taxon>Stramenopiles</taxon>
        <taxon>Oomycota</taxon>
        <taxon>Peronosporomycetes</taxon>
        <taxon>Pythiales</taxon>
        <taxon>Pythiaceae</taxon>
        <taxon>Pythium</taxon>
    </lineage>
</organism>
<evidence type="ECO:0000313" key="4">
    <source>
        <dbReference type="Proteomes" id="UP001209570"/>
    </source>
</evidence>
<dbReference type="Pfam" id="PF03184">
    <property type="entry name" value="DDE_1"/>
    <property type="match status" value="1"/>
</dbReference>
<dbReference type="InterPro" id="IPR006600">
    <property type="entry name" value="HTH_CenpB_DNA-bd_dom"/>
</dbReference>
<proteinExistence type="predicted"/>
<feature type="domain" description="HTH CENPB-type" evidence="2">
    <location>
        <begin position="57"/>
        <end position="128"/>
    </location>
</feature>
<dbReference type="PANTHER" id="PTHR19303">
    <property type="entry name" value="TRANSPOSON"/>
    <property type="match status" value="1"/>
</dbReference>
<keyword evidence="4" id="KW-1185">Reference proteome</keyword>
<dbReference type="SUPFAM" id="SSF46689">
    <property type="entry name" value="Homeodomain-like"/>
    <property type="match status" value="1"/>
</dbReference>
<dbReference type="Gene3D" id="1.10.10.60">
    <property type="entry name" value="Homeodomain-like"/>
    <property type="match status" value="1"/>
</dbReference>
<evidence type="ECO:0000259" key="2">
    <source>
        <dbReference type="PROSITE" id="PS51253"/>
    </source>
</evidence>
<evidence type="ECO:0000256" key="1">
    <source>
        <dbReference type="ARBA" id="ARBA00023125"/>
    </source>
</evidence>
<evidence type="ECO:0000313" key="3">
    <source>
        <dbReference type="EMBL" id="KAJ0391866.1"/>
    </source>
</evidence>
<dbReference type="Pfam" id="PF03221">
    <property type="entry name" value="HTH_Tnp_Tc5"/>
    <property type="match status" value="1"/>
</dbReference>
<dbReference type="AlphaFoldDB" id="A0AAD5Q1L1"/>